<dbReference type="EMBL" id="JALBCA010000030">
    <property type="protein sequence ID" value="KAI2388529.1"/>
    <property type="molecule type" value="Genomic_DNA"/>
</dbReference>
<comment type="caution">
    <text evidence="1">The sequence shown here is derived from an EMBL/GenBank/DDBJ whole genome shotgun (WGS) entry which is preliminary data.</text>
</comment>
<accession>A0ACB8UYT0</accession>
<proteinExistence type="predicted"/>
<organism evidence="1">
    <name type="scientific">Ophidiomyces ophidiicola</name>
    <dbReference type="NCBI Taxonomy" id="1387563"/>
    <lineage>
        <taxon>Eukaryota</taxon>
        <taxon>Fungi</taxon>
        <taxon>Dikarya</taxon>
        <taxon>Ascomycota</taxon>
        <taxon>Pezizomycotina</taxon>
        <taxon>Eurotiomycetes</taxon>
        <taxon>Eurotiomycetidae</taxon>
        <taxon>Onygenales</taxon>
        <taxon>Onygenaceae</taxon>
        <taxon>Ophidiomyces</taxon>
    </lineage>
</organism>
<reference evidence="1" key="1">
    <citation type="journal article" date="2022" name="bioRxiv">
        <title>Population genetic analysis of Ophidiomyces ophidiicola, the causative agent of snake fungal disease, indicates recent introductions to the USA.</title>
        <authorList>
            <person name="Ladner J.T."/>
            <person name="Palmer J.M."/>
            <person name="Ettinger C.L."/>
            <person name="Stajich J.E."/>
            <person name="Farrell T.M."/>
            <person name="Glorioso B.M."/>
            <person name="Lawson B."/>
            <person name="Price S.J."/>
            <person name="Stengle A.G."/>
            <person name="Grear D.A."/>
            <person name="Lorch J.M."/>
        </authorList>
    </citation>
    <scope>NUCLEOTIDE SEQUENCE</scope>
    <source>
        <strain evidence="1">NWHC 24266-5</strain>
    </source>
</reference>
<gene>
    <name evidence="1" type="ORF">LOY88_002512</name>
</gene>
<protein>
    <submittedName>
        <fullName evidence="1">Uncharacterized protein</fullName>
    </submittedName>
</protein>
<sequence length="611" mass="67063">MDKIARVVDNLPGAVPISKLPSHVNSDSVASESIAHLQALTAADFTDDALWKDTFVFTGTVRTFHSPLDIESAWNSVGKIHEPSNYALIPGSARVVKLSTLSSWVEARFTFETNGVPRQTGSGFISLIPNDKGGWKIWLLRTILEGLDGHPNVDVLGPVDPSVANGHQNGVDVPKQYECVIVGAGQAGLAVAGRLKALGVRYLLIDKNSAVGDNWLLRYESAKLHTVRNYAHLPFERTFTPDWREFLTKCDVAKGFATWFNKYGINAWFSTSFESGSWDDCKKEWHLRILREEKEVLLTTKHLVLAVGGGGQIPRMPNFPGREKFKGAVLHSVDYADSSEWAGKRGVVIGAANTAHDVAEDMEAAGMDTTMVQRQATYVVPTDYYLKVTGAVFNDHIPIEIADRIQFSNPIAIGRQIVAFHLHKMIRADPERFDSLERAGFLLDRFGDITYHVCERNGGHYMDVGGSGKISKGLIKMKSDSLITAYTEDGLAFSDGSELKADVIVFTTGFVGTIRDDVAKYLGKEIASQVDEYWGLDPEGEIRGAYKPTGHPGLWYSGGTLGHSRFFSRFLGLQIKASLDGTPLPIFKQIPGKPNPQARPLGEITSLLAGE</sequence>
<evidence type="ECO:0000313" key="1">
    <source>
        <dbReference type="EMBL" id="KAI2388529.1"/>
    </source>
</evidence>
<name>A0ACB8UYT0_9EURO</name>